<evidence type="ECO:0000313" key="7">
    <source>
        <dbReference type="Proteomes" id="UP000030451"/>
    </source>
</evidence>
<proteinExistence type="predicted"/>
<evidence type="ECO:0000256" key="2">
    <source>
        <dbReference type="ARBA" id="ARBA00022679"/>
    </source>
</evidence>
<keyword evidence="3" id="KW-0949">S-adenosyl-L-methionine</keyword>
<feature type="domain" description="DTW" evidence="5">
    <location>
        <begin position="27"/>
        <end position="222"/>
    </location>
</feature>
<keyword evidence="2" id="KW-0808">Transferase</keyword>
<dbReference type="InterPro" id="IPR039262">
    <property type="entry name" value="DTWD2/TAPT"/>
</dbReference>
<dbReference type="GO" id="GO:0008033">
    <property type="term" value="P:tRNA processing"/>
    <property type="evidence" value="ECO:0007669"/>
    <property type="project" value="UniProtKB-KW"/>
</dbReference>
<dbReference type="Pfam" id="PF03942">
    <property type="entry name" value="DTW"/>
    <property type="match status" value="1"/>
</dbReference>
<gene>
    <name evidence="6" type="ORF">NM06_00805</name>
</gene>
<dbReference type="InterPro" id="IPR005636">
    <property type="entry name" value="DTW"/>
</dbReference>
<evidence type="ECO:0000256" key="4">
    <source>
        <dbReference type="ARBA" id="ARBA00022694"/>
    </source>
</evidence>
<dbReference type="OrthoDB" id="370626at2"/>
<dbReference type="EMBL" id="JRWP01000002">
    <property type="protein sequence ID" value="KGY10630.1"/>
    <property type="molecule type" value="Genomic_DNA"/>
</dbReference>
<dbReference type="AlphaFoldDB" id="A0A0A5I281"/>
<dbReference type="RefSeq" id="WP_038186940.1">
    <property type="nucleotide sequence ID" value="NZ_JRWP01000002.1"/>
</dbReference>
<keyword evidence="4" id="KW-0819">tRNA processing</keyword>
<name>A0A0A5I281_PHOS4</name>
<protein>
    <recommendedName>
        <fullName evidence="1">tRNA-uridine aminocarboxypropyltransferase</fullName>
        <ecNumber evidence="1">2.5.1.25</ecNumber>
    </recommendedName>
</protein>
<evidence type="ECO:0000259" key="5">
    <source>
        <dbReference type="SMART" id="SM01144"/>
    </source>
</evidence>
<evidence type="ECO:0000256" key="3">
    <source>
        <dbReference type="ARBA" id="ARBA00022691"/>
    </source>
</evidence>
<reference evidence="6 7" key="1">
    <citation type="submission" date="2014-10" db="EMBL/GenBank/DDBJ databases">
        <title>Genome sequencing of Vibrio sinaloensis T08.</title>
        <authorList>
            <person name="Chan K.-G."/>
            <person name="Mohamad N.I."/>
        </authorList>
    </citation>
    <scope>NUCLEOTIDE SEQUENCE [LARGE SCALE GENOMIC DNA]</scope>
    <source>
        <strain evidence="6 7">T08</strain>
    </source>
</reference>
<dbReference type="STRING" id="379097.SE23_10530"/>
<dbReference type="Proteomes" id="UP000030451">
    <property type="component" value="Unassembled WGS sequence"/>
</dbReference>
<organism evidence="6 7">
    <name type="scientific">Photobacterium sp. (strain ATCC 43367)</name>
    <dbReference type="NCBI Taxonomy" id="379097"/>
    <lineage>
        <taxon>Bacteria</taxon>
        <taxon>Pseudomonadati</taxon>
        <taxon>Pseudomonadota</taxon>
        <taxon>Gammaproteobacteria</taxon>
        <taxon>Vibrionales</taxon>
        <taxon>Vibrionaceae</taxon>
        <taxon>Vibrio</taxon>
        <taxon>Vibrio oreintalis group</taxon>
    </lineage>
</organism>
<accession>A0A0A5I281</accession>
<dbReference type="PANTHER" id="PTHR21392:SF1">
    <property type="entry name" value="TRNA-URIDINE AMINOCARBOXYPROPYLTRANSFERASE"/>
    <property type="match status" value="1"/>
</dbReference>
<dbReference type="PANTHER" id="PTHR21392">
    <property type="entry name" value="TRNA-URIDINE AMINOCARBOXYPROPYLTRANSFERASE 2"/>
    <property type="match status" value="1"/>
</dbReference>
<comment type="caution">
    <text evidence="6">The sequence shown here is derived from an EMBL/GenBank/DDBJ whole genome shotgun (WGS) entry which is preliminary data.</text>
</comment>
<evidence type="ECO:0000256" key="1">
    <source>
        <dbReference type="ARBA" id="ARBA00012386"/>
    </source>
</evidence>
<dbReference type="EC" id="2.5.1.25" evidence="1"/>
<sequence length="246" mass="28985">MRVHAFHHLYQRRLAQSTKPFNARGCKVKRCQYCQVSEQYCICKHQPKIKSDVAVMLLLSENEVFKPSNTGRLILDTVEEGYAYQWSRTEPDAEMLALLENEAYQPIIIFPDEYVEERSRLIDINPRKYCGEKKPLLIFLDGSWREARRIFRKSPYLNSLPVLSIQPESLSQYLMRRSDNEQHLATAEVATIVLKQLGEVHASKVLAEWFDAFRESYLLSKTRMKTDERRLALKHYMQERENEKPV</sequence>
<evidence type="ECO:0000313" key="6">
    <source>
        <dbReference type="EMBL" id="KGY10630.1"/>
    </source>
</evidence>
<dbReference type="GO" id="GO:0016432">
    <property type="term" value="F:tRNA-uridine aminocarboxypropyltransferase activity"/>
    <property type="evidence" value="ECO:0007669"/>
    <property type="project" value="UniProtKB-EC"/>
</dbReference>
<dbReference type="SMART" id="SM01144">
    <property type="entry name" value="DTW"/>
    <property type="match status" value="1"/>
</dbReference>